<dbReference type="EMBL" id="KN847499">
    <property type="protein sequence ID" value="KIW11351.1"/>
    <property type="molecule type" value="Genomic_DNA"/>
</dbReference>
<accession>A0A0D1Y8N0</accession>
<dbReference type="RefSeq" id="XP_016231567.1">
    <property type="nucleotide sequence ID" value="XM_016384965.1"/>
</dbReference>
<proteinExistence type="predicted"/>
<dbReference type="VEuPathDB" id="FungiDB:PV08_10651"/>
<reference evidence="1 2" key="1">
    <citation type="submission" date="2015-01" db="EMBL/GenBank/DDBJ databases">
        <title>The Genome Sequence of Exophiala spinifera CBS89968.</title>
        <authorList>
            <consortium name="The Broad Institute Genomics Platform"/>
            <person name="Cuomo C."/>
            <person name="de Hoog S."/>
            <person name="Gorbushina A."/>
            <person name="Stielow B."/>
            <person name="Teixiera M."/>
            <person name="Abouelleil A."/>
            <person name="Chapman S.B."/>
            <person name="Priest M."/>
            <person name="Young S.K."/>
            <person name="Wortman J."/>
            <person name="Nusbaum C."/>
            <person name="Birren B."/>
        </authorList>
    </citation>
    <scope>NUCLEOTIDE SEQUENCE [LARGE SCALE GENOMIC DNA]</scope>
    <source>
        <strain evidence="1 2">CBS 89968</strain>
    </source>
</reference>
<evidence type="ECO:0008006" key="3">
    <source>
        <dbReference type="Google" id="ProtNLM"/>
    </source>
</evidence>
<protein>
    <recommendedName>
        <fullName evidence="3">BTB domain-containing protein</fullName>
    </recommendedName>
</protein>
<name>A0A0D1Y8N0_9EURO</name>
<keyword evidence="2" id="KW-1185">Reference proteome</keyword>
<evidence type="ECO:0000313" key="1">
    <source>
        <dbReference type="EMBL" id="KIW11351.1"/>
    </source>
</evidence>
<dbReference type="OrthoDB" id="5403747at2759"/>
<dbReference type="HOGENOM" id="CLU_1229955_0_0_1"/>
<organism evidence="1 2">
    <name type="scientific">Exophiala spinifera</name>
    <dbReference type="NCBI Taxonomy" id="91928"/>
    <lineage>
        <taxon>Eukaryota</taxon>
        <taxon>Fungi</taxon>
        <taxon>Dikarya</taxon>
        <taxon>Ascomycota</taxon>
        <taxon>Pezizomycotina</taxon>
        <taxon>Eurotiomycetes</taxon>
        <taxon>Chaetothyriomycetidae</taxon>
        <taxon>Chaetothyriales</taxon>
        <taxon>Herpotrichiellaceae</taxon>
        <taxon>Exophiala</taxon>
    </lineage>
</organism>
<sequence>MALNRKKSISFPTETVTLKFVELSAVDGSAKKISINNFIVHRDILYQSQWFARQPTTEEDGPVLICHERKGVGEQLINWLYFNNLPYSYADLAKVGDEGIRIGTEIVNAYCFAVKVELEDWANALLDSFCSVALEDMPWIKYLHALQSVQSSDEGLRALIMRVLASSIRETGWDRYIQEVNHELSQMVRDGGEFAENLVRCLADPETATKLPLQQKKAKCKWHIHRMTKKC</sequence>
<gene>
    <name evidence="1" type="ORF">PV08_10651</name>
</gene>
<dbReference type="AlphaFoldDB" id="A0A0D1Y8N0"/>
<dbReference type="GeneID" id="27337734"/>
<dbReference type="Proteomes" id="UP000053328">
    <property type="component" value="Unassembled WGS sequence"/>
</dbReference>
<evidence type="ECO:0000313" key="2">
    <source>
        <dbReference type="Proteomes" id="UP000053328"/>
    </source>
</evidence>